<evidence type="ECO:0000256" key="8">
    <source>
        <dbReference type="ARBA" id="ARBA00022723"/>
    </source>
</evidence>
<dbReference type="EC" id="1.17.99.6" evidence="4 17"/>
<comment type="similarity">
    <text evidence="3 17">Belongs to the QueH family.</text>
</comment>
<evidence type="ECO:0000256" key="13">
    <source>
        <dbReference type="ARBA" id="ARBA00023157"/>
    </source>
</evidence>
<keyword evidence="8 17" id="KW-0479">Metal-binding</keyword>
<feature type="region of interest" description="Disordered" evidence="18">
    <location>
        <begin position="198"/>
        <end position="238"/>
    </location>
</feature>
<dbReference type="GO" id="GO:0052693">
    <property type="term" value="F:epoxyqueuosine reductase activity"/>
    <property type="evidence" value="ECO:0007669"/>
    <property type="project" value="UniProtKB-UniRule"/>
</dbReference>
<dbReference type="GO" id="GO:0051539">
    <property type="term" value="F:4 iron, 4 sulfur cluster binding"/>
    <property type="evidence" value="ECO:0007669"/>
    <property type="project" value="UniProtKB-UniRule"/>
</dbReference>
<feature type="binding site" evidence="17">
    <location>
        <position position="103"/>
    </location>
    <ligand>
        <name>[4Fe-4S] cluster</name>
        <dbReference type="ChEBI" id="CHEBI:49883"/>
    </ligand>
</feature>
<dbReference type="PANTHER" id="PTHR36701:SF1">
    <property type="entry name" value="EPOXYQUEUOSINE REDUCTASE QUEH"/>
    <property type="match status" value="1"/>
</dbReference>
<feature type="disulfide bond" description="Redox-active" evidence="17">
    <location>
        <begin position="183"/>
        <end position="185"/>
    </location>
</feature>
<feature type="compositionally biased region" description="Basic and acidic residues" evidence="18">
    <location>
        <begin position="228"/>
        <end position="238"/>
    </location>
</feature>
<accession>A0A6N8IIN7</accession>
<evidence type="ECO:0000256" key="4">
    <source>
        <dbReference type="ARBA" id="ARBA00012622"/>
    </source>
</evidence>
<evidence type="ECO:0000256" key="10">
    <source>
        <dbReference type="ARBA" id="ARBA00023002"/>
    </source>
</evidence>
<dbReference type="GO" id="GO:0008616">
    <property type="term" value="P:tRNA queuosine(34) biosynthetic process"/>
    <property type="evidence" value="ECO:0007669"/>
    <property type="project" value="UniProtKB-UniRule"/>
</dbReference>
<evidence type="ECO:0000256" key="14">
    <source>
        <dbReference type="ARBA" id="ARBA00023284"/>
    </source>
</evidence>
<evidence type="ECO:0000256" key="15">
    <source>
        <dbReference type="ARBA" id="ARBA00031446"/>
    </source>
</evidence>
<keyword evidence="9 17" id="KW-0671">Queuosine biosynthesis</keyword>
<keyword evidence="20" id="KW-1185">Reference proteome</keyword>
<evidence type="ECO:0000256" key="17">
    <source>
        <dbReference type="HAMAP-Rule" id="MF_02089"/>
    </source>
</evidence>
<feature type="binding site" evidence="17">
    <location>
        <position position="9"/>
    </location>
    <ligand>
        <name>[4Fe-4S] cluster</name>
        <dbReference type="ChEBI" id="CHEBI:49883"/>
    </ligand>
</feature>
<evidence type="ECO:0000256" key="1">
    <source>
        <dbReference type="ARBA" id="ARBA00002268"/>
    </source>
</evidence>
<evidence type="ECO:0000256" key="5">
    <source>
        <dbReference type="ARBA" id="ARBA00016895"/>
    </source>
</evidence>
<feature type="binding site" evidence="17">
    <location>
        <position position="8"/>
    </location>
    <ligand>
        <name>[4Fe-4S] cluster</name>
        <dbReference type="ChEBI" id="CHEBI:49883"/>
    </ligand>
</feature>
<proteinExistence type="inferred from homology"/>
<keyword evidence="13 17" id="KW-1015">Disulfide bond</keyword>
<comment type="caution">
    <text evidence="19">The sequence shown here is derived from an EMBL/GenBank/DDBJ whole genome shotgun (WGS) entry which is preliminary data.</text>
</comment>
<evidence type="ECO:0000256" key="3">
    <source>
        <dbReference type="ARBA" id="ARBA00008207"/>
    </source>
</evidence>
<evidence type="ECO:0000256" key="2">
    <source>
        <dbReference type="ARBA" id="ARBA00004691"/>
    </source>
</evidence>
<evidence type="ECO:0000256" key="16">
    <source>
        <dbReference type="ARBA" id="ARBA00047415"/>
    </source>
</evidence>
<gene>
    <name evidence="17" type="primary">queH</name>
    <name evidence="19" type="ORF">GO738_09655</name>
</gene>
<evidence type="ECO:0000256" key="9">
    <source>
        <dbReference type="ARBA" id="ARBA00022785"/>
    </source>
</evidence>
<feature type="binding site" evidence="17">
    <location>
        <position position="106"/>
    </location>
    <ligand>
        <name>[4Fe-4S] cluster</name>
        <dbReference type="ChEBI" id="CHEBI:49883"/>
    </ligand>
</feature>
<keyword evidence="12 17" id="KW-0411">Iron-sulfur</keyword>
<evidence type="ECO:0000256" key="6">
    <source>
        <dbReference type="ARBA" id="ARBA00022485"/>
    </source>
</evidence>
<protein>
    <recommendedName>
        <fullName evidence="5 17">Epoxyqueuosine reductase QueH</fullName>
        <ecNumber evidence="4 17">1.17.99.6</ecNumber>
    </recommendedName>
    <alternativeName>
        <fullName evidence="15 17">Queuosine biosynthesis protein QueH</fullName>
    </alternativeName>
</protein>
<dbReference type="GO" id="GO:0046872">
    <property type="term" value="F:metal ion binding"/>
    <property type="evidence" value="ECO:0007669"/>
    <property type="project" value="UniProtKB-KW"/>
</dbReference>
<evidence type="ECO:0000313" key="19">
    <source>
        <dbReference type="EMBL" id="MVN15602.1"/>
    </source>
</evidence>
<dbReference type="InterPro" id="IPR003828">
    <property type="entry name" value="QueH"/>
</dbReference>
<dbReference type="HAMAP" id="MF_02089">
    <property type="entry name" value="QueH"/>
    <property type="match status" value="1"/>
</dbReference>
<evidence type="ECO:0000256" key="18">
    <source>
        <dbReference type="SAM" id="MobiDB-lite"/>
    </source>
</evidence>
<keyword evidence="10 17" id="KW-0560">Oxidoreductase</keyword>
<dbReference type="Pfam" id="PF02677">
    <property type="entry name" value="QueH"/>
    <property type="match status" value="1"/>
</dbReference>
<evidence type="ECO:0000256" key="7">
    <source>
        <dbReference type="ARBA" id="ARBA00022694"/>
    </source>
</evidence>
<keyword evidence="14 17" id="KW-0676">Redox-active center</keyword>
<evidence type="ECO:0000256" key="11">
    <source>
        <dbReference type="ARBA" id="ARBA00023004"/>
    </source>
</evidence>
<evidence type="ECO:0000313" key="20">
    <source>
        <dbReference type="Proteomes" id="UP000468327"/>
    </source>
</evidence>
<keyword evidence="7 17" id="KW-0819">tRNA processing</keyword>
<dbReference type="RefSeq" id="WP_087191314.1">
    <property type="nucleotide sequence ID" value="NZ_NFJN01000013.1"/>
</dbReference>
<dbReference type="AlphaFoldDB" id="A0A6N8IIN7"/>
<comment type="function">
    <text evidence="1 17">Catalyzes the conversion of epoxyqueuosine (oQ) to queuosine (Q), which is a hypermodified base found in the wobble positions of tRNA(Asp), tRNA(Asn), tRNA(His) and tRNA(Tyr).</text>
</comment>
<dbReference type="EMBL" id="WPOC01000014">
    <property type="protein sequence ID" value="MVN15602.1"/>
    <property type="molecule type" value="Genomic_DNA"/>
</dbReference>
<comment type="pathway">
    <text evidence="2 17">tRNA modification; tRNA-queuosine biosynthesis.</text>
</comment>
<keyword evidence="6 17" id="KW-0004">4Fe-4S</keyword>
<sequence length="257" mass="28007">MKLLLHACCGPCSLEPARILRAAGHDLAIYYANSNIAPASEYARRLDTLRAWAGGEGLPVVEGPYAPDAWEATAGRVGEAALAAAGGDVLQVAAEPALREARCRACYRLRFEEAARAAAERGFDAVGTTLSVSPYQFTEVIREELERAAAAAGVRALFEDYRPFYDEATRRSRATGMYRQNFCGCRFSEAEAAAERAERKRARAAEREAEAAAHADERAAQEAARAAKRAERAAYAEKQARKRAALRALREQGRGER</sequence>
<reference evidence="19 20" key="1">
    <citation type="submission" date="2019-11" db="EMBL/GenBank/DDBJ databases">
        <title>Whole genome shotgun sequencing (WGS) data from Adlercreutzia equolifaciens ResAG-91, Eggerthella lenta MRI-F36, MRI-F37, MRI-F40, ResAG-49, ResAG-88, ResAG-121, ResAG-145, and Gordonibacter sp. ResAG-5, ResAG-26, ResAG-43, ResAG-50, ResAG-59.</title>
        <authorList>
            <person name="Stoll D.A."/>
            <person name="Danylec N."/>
            <person name="Franz C.M.A.P."/>
            <person name="Huch M."/>
        </authorList>
    </citation>
    <scope>NUCLEOTIDE SEQUENCE [LARGE SCALE GENOMIC DNA]</scope>
    <source>
        <strain evidence="19 20">ResAG-59</strain>
    </source>
</reference>
<keyword evidence="11 17" id="KW-0408">Iron</keyword>
<name>A0A6N8IIN7_9ACTN</name>
<dbReference type="Proteomes" id="UP000468327">
    <property type="component" value="Unassembled WGS sequence"/>
</dbReference>
<evidence type="ECO:0000256" key="12">
    <source>
        <dbReference type="ARBA" id="ARBA00023014"/>
    </source>
</evidence>
<comment type="catalytic activity">
    <reaction evidence="16 17">
        <text>epoxyqueuosine(34) in tRNA + AH2 = queuosine(34) in tRNA + A + H2O</text>
        <dbReference type="Rhea" id="RHEA:32159"/>
        <dbReference type="Rhea" id="RHEA-COMP:18571"/>
        <dbReference type="Rhea" id="RHEA-COMP:18582"/>
        <dbReference type="ChEBI" id="CHEBI:13193"/>
        <dbReference type="ChEBI" id="CHEBI:15377"/>
        <dbReference type="ChEBI" id="CHEBI:17499"/>
        <dbReference type="ChEBI" id="CHEBI:194431"/>
        <dbReference type="ChEBI" id="CHEBI:194443"/>
        <dbReference type="EC" id="1.17.99.6"/>
    </reaction>
</comment>
<organism evidence="19 20">
    <name type="scientific">Gordonibacter urolithinfaciens</name>
    <dbReference type="NCBI Taxonomy" id="1335613"/>
    <lineage>
        <taxon>Bacteria</taxon>
        <taxon>Bacillati</taxon>
        <taxon>Actinomycetota</taxon>
        <taxon>Coriobacteriia</taxon>
        <taxon>Eggerthellales</taxon>
        <taxon>Eggerthellaceae</taxon>
        <taxon>Gordonibacter</taxon>
    </lineage>
</organism>
<feature type="compositionally biased region" description="Basic and acidic residues" evidence="18">
    <location>
        <begin position="198"/>
        <end position="220"/>
    </location>
</feature>
<dbReference type="PANTHER" id="PTHR36701">
    <property type="entry name" value="EPOXYQUEUOSINE REDUCTASE QUEH"/>
    <property type="match status" value="1"/>
</dbReference>
<dbReference type="UniPathway" id="UPA00392"/>